<organism evidence="1 2">
    <name type="scientific">Dimargaris cristalligena</name>
    <dbReference type="NCBI Taxonomy" id="215637"/>
    <lineage>
        <taxon>Eukaryota</taxon>
        <taxon>Fungi</taxon>
        <taxon>Fungi incertae sedis</taxon>
        <taxon>Zoopagomycota</taxon>
        <taxon>Kickxellomycotina</taxon>
        <taxon>Dimargaritomycetes</taxon>
        <taxon>Dimargaritales</taxon>
        <taxon>Dimargaritaceae</taxon>
        <taxon>Dimargaris</taxon>
    </lineage>
</organism>
<name>A0A4Q0A3D3_9FUNG</name>
<dbReference type="SUPFAM" id="SSF52047">
    <property type="entry name" value="RNI-like"/>
    <property type="match status" value="1"/>
</dbReference>
<sequence>MSHDPPTLHQVLPLWQFFNQPWSKITSLTLSCSSPPDGDMLPEISSSIVANFPEPRDLSLLSFATPASTYSSILSQCSKLESLMVEECVSTTFNELRQLDFYNANLSLLSLDGPICDWESLATVISRLPNLQGLHGDMVPVPLRPQFRMQYPHIQPT</sequence>
<dbReference type="EMBL" id="ML002226">
    <property type="protein sequence ID" value="RKP40101.1"/>
    <property type="molecule type" value="Genomic_DNA"/>
</dbReference>
<keyword evidence="2" id="KW-1185">Reference proteome</keyword>
<evidence type="ECO:0008006" key="3">
    <source>
        <dbReference type="Google" id="ProtNLM"/>
    </source>
</evidence>
<dbReference type="InterPro" id="IPR032675">
    <property type="entry name" value="LRR_dom_sf"/>
</dbReference>
<proteinExistence type="predicted"/>
<dbReference type="Proteomes" id="UP000268162">
    <property type="component" value="Unassembled WGS sequence"/>
</dbReference>
<dbReference type="AlphaFoldDB" id="A0A4Q0A3D3"/>
<accession>A0A4Q0A3D3</accession>
<reference evidence="2" key="1">
    <citation type="journal article" date="2018" name="Nat. Microbiol.">
        <title>Leveraging single-cell genomics to expand the fungal tree of life.</title>
        <authorList>
            <person name="Ahrendt S.R."/>
            <person name="Quandt C.A."/>
            <person name="Ciobanu D."/>
            <person name="Clum A."/>
            <person name="Salamov A."/>
            <person name="Andreopoulos B."/>
            <person name="Cheng J.F."/>
            <person name="Woyke T."/>
            <person name="Pelin A."/>
            <person name="Henrissat B."/>
            <person name="Reynolds N.K."/>
            <person name="Benny G.L."/>
            <person name="Smith M.E."/>
            <person name="James T.Y."/>
            <person name="Grigoriev I.V."/>
        </authorList>
    </citation>
    <scope>NUCLEOTIDE SEQUENCE [LARGE SCALE GENOMIC DNA]</scope>
    <source>
        <strain evidence="2">RSA 468</strain>
    </source>
</reference>
<gene>
    <name evidence="1" type="ORF">BJ085DRAFT_34310</name>
</gene>
<protein>
    <recommendedName>
        <fullName evidence="3">F-box domain-containing protein</fullName>
    </recommendedName>
</protein>
<dbReference type="Gene3D" id="3.80.10.10">
    <property type="entry name" value="Ribonuclease Inhibitor"/>
    <property type="match status" value="1"/>
</dbReference>
<evidence type="ECO:0000313" key="1">
    <source>
        <dbReference type="EMBL" id="RKP40101.1"/>
    </source>
</evidence>
<evidence type="ECO:0000313" key="2">
    <source>
        <dbReference type="Proteomes" id="UP000268162"/>
    </source>
</evidence>